<gene>
    <name evidence="2" type="ORF">PACLA_8A031853</name>
</gene>
<evidence type="ECO:0000256" key="1">
    <source>
        <dbReference type="ARBA" id="ARBA00010058"/>
    </source>
</evidence>
<dbReference type="GO" id="GO:0003785">
    <property type="term" value="F:actin monomer binding"/>
    <property type="evidence" value="ECO:0007669"/>
    <property type="project" value="TreeGrafter"/>
</dbReference>
<dbReference type="EMBL" id="CACRXK020001543">
    <property type="protein sequence ID" value="CAB3989738.1"/>
    <property type="molecule type" value="Genomic_DNA"/>
</dbReference>
<organism evidence="2 3">
    <name type="scientific">Paramuricea clavata</name>
    <name type="common">Red gorgonian</name>
    <name type="synonym">Violescent sea-whip</name>
    <dbReference type="NCBI Taxonomy" id="317549"/>
    <lineage>
        <taxon>Eukaryota</taxon>
        <taxon>Metazoa</taxon>
        <taxon>Cnidaria</taxon>
        <taxon>Anthozoa</taxon>
        <taxon>Octocorallia</taxon>
        <taxon>Malacalcyonacea</taxon>
        <taxon>Plexauridae</taxon>
        <taxon>Paramuricea</taxon>
    </lineage>
</organism>
<dbReference type="GO" id="GO:0005938">
    <property type="term" value="C:cell cortex"/>
    <property type="evidence" value="ECO:0007669"/>
    <property type="project" value="TreeGrafter"/>
</dbReference>
<dbReference type="PANTHER" id="PTHR11604:SF2">
    <property type="entry name" value="PROFILIN-4"/>
    <property type="match status" value="1"/>
</dbReference>
<evidence type="ECO:0000313" key="3">
    <source>
        <dbReference type="Proteomes" id="UP001152795"/>
    </source>
</evidence>
<dbReference type="SUPFAM" id="SSF55770">
    <property type="entry name" value="Profilin (actin-binding protein)"/>
    <property type="match status" value="1"/>
</dbReference>
<dbReference type="AlphaFoldDB" id="A0A6S7GCL3"/>
<comment type="similarity">
    <text evidence="1">Belongs to the profilin family.</text>
</comment>
<proteinExistence type="inferred from homology"/>
<dbReference type="Gene3D" id="3.30.450.30">
    <property type="entry name" value="Dynein light chain 2a, cytoplasmic"/>
    <property type="match status" value="1"/>
</dbReference>
<dbReference type="InterPro" id="IPR036140">
    <property type="entry name" value="PFN_sf"/>
</dbReference>
<accession>A0A6S7GCL3</accession>
<name>A0A6S7GCL3_PARCT</name>
<dbReference type="OrthoDB" id="421374at2759"/>
<keyword evidence="3" id="KW-1185">Reference proteome</keyword>
<comment type="caution">
    <text evidence="2">The sequence shown here is derived from an EMBL/GenBank/DDBJ whole genome shotgun (WGS) entry which is preliminary data.</text>
</comment>
<dbReference type="Proteomes" id="UP001152795">
    <property type="component" value="Unassembled WGS sequence"/>
</dbReference>
<dbReference type="PANTHER" id="PTHR11604">
    <property type="entry name" value="PROFILIN"/>
    <property type="match status" value="1"/>
</dbReference>
<dbReference type="InterPro" id="IPR005455">
    <property type="entry name" value="PFN_euk"/>
</dbReference>
<evidence type="ECO:0000313" key="2">
    <source>
        <dbReference type="EMBL" id="CAB3989738.1"/>
    </source>
</evidence>
<sequence length="119" mass="13396">MAMNQLQNLLHDSLIATGHVENCALIRRNDASLRASSVGFVPTTIEINAFIDAFKTPSETRERGIKIGEEIFACFRADKFSIYAKRESRGIILTLQLTISVRKESDNRSISLKRLLLTK</sequence>
<reference evidence="2" key="1">
    <citation type="submission" date="2020-04" db="EMBL/GenBank/DDBJ databases">
        <authorList>
            <person name="Alioto T."/>
            <person name="Alioto T."/>
            <person name="Gomez Garrido J."/>
        </authorList>
    </citation>
    <scope>NUCLEOTIDE SEQUENCE</scope>
    <source>
        <strain evidence="2">A484AB</strain>
    </source>
</reference>
<dbReference type="Pfam" id="PF00235">
    <property type="entry name" value="Profilin"/>
    <property type="match status" value="1"/>
</dbReference>
<protein>
    <submittedName>
        <fullName evidence="2">Profilin-4-like isoform X5</fullName>
    </submittedName>
</protein>
<dbReference type="InterPro" id="IPR048278">
    <property type="entry name" value="PFN"/>
</dbReference>